<keyword evidence="2" id="KW-1185">Reference proteome</keyword>
<gene>
    <name evidence="1" type="ORF">CDO51_12580</name>
</gene>
<dbReference type="EMBL" id="NIQC01000047">
    <property type="protein sequence ID" value="OWZ82724.1"/>
    <property type="molecule type" value="Genomic_DNA"/>
</dbReference>
<accession>A0A226BWP1</accession>
<evidence type="ECO:0000313" key="1">
    <source>
        <dbReference type="EMBL" id="OWZ82724.1"/>
    </source>
</evidence>
<sequence length="195" mass="21885">MIFGVGCSDKGDDTDKIAYISQSADSEYERTFDELGLGRLFDFNFKLPRSDESWVKIWVEGYKDGEPVEPFPLIKLSYGLVPKEVEEGNLGAGILHPGSDSPQLFIYSKGARTGPVNIDDSLFSDTNVRGWDYAIEGETVGLNSGEEKVLAVYRLGKGSMRTRYNYQDPDELDEMISEDKVVLIFMISIEEKEEV</sequence>
<comment type="caution">
    <text evidence="1">The sequence shown here is derived from an EMBL/GenBank/DDBJ whole genome shotgun (WGS) entry which is preliminary data.</text>
</comment>
<dbReference type="OrthoDB" id="2716638at2"/>
<evidence type="ECO:0000313" key="2">
    <source>
        <dbReference type="Proteomes" id="UP000214588"/>
    </source>
</evidence>
<name>A0A226BWP1_9FIRM</name>
<proteinExistence type="predicted"/>
<reference evidence="1 2" key="1">
    <citation type="submission" date="2017-06" db="EMBL/GenBank/DDBJ databases">
        <title>Draft Genome Sequence of Natranaerobius trueperi halophilic, alkalithermophilic bacteria from soda lakes.</title>
        <authorList>
            <person name="Zhao B."/>
        </authorList>
    </citation>
    <scope>NUCLEOTIDE SEQUENCE [LARGE SCALE GENOMIC DNA]</scope>
    <source>
        <strain evidence="1 2">DSM 18760</strain>
    </source>
</reference>
<organism evidence="1 2">
    <name type="scientific">Natranaerobius trueperi</name>
    <dbReference type="NCBI Taxonomy" id="759412"/>
    <lineage>
        <taxon>Bacteria</taxon>
        <taxon>Bacillati</taxon>
        <taxon>Bacillota</taxon>
        <taxon>Clostridia</taxon>
        <taxon>Natranaerobiales</taxon>
        <taxon>Natranaerobiaceae</taxon>
        <taxon>Natranaerobius</taxon>
    </lineage>
</organism>
<dbReference type="AlphaFoldDB" id="A0A226BWP1"/>
<protein>
    <submittedName>
        <fullName evidence="1">Uncharacterized protein</fullName>
    </submittedName>
</protein>
<dbReference type="Proteomes" id="UP000214588">
    <property type="component" value="Unassembled WGS sequence"/>
</dbReference>